<dbReference type="EMBL" id="BABT02000044">
    <property type="protein sequence ID" value="GAA94619.1"/>
    <property type="molecule type" value="Genomic_DNA"/>
</dbReference>
<keyword evidence="2" id="KW-1185">Reference proteome</keyword>
<reference evidence="1 2" key="1">
    <citation type="journal article" date="2011" name="J. Gen. Appl. Microbiol.">
        <title>Draft genome sequencing of the enigmatic basidiomycete Mixia osmundae.</title>
        <authorList>
            <person name="Nishida H."/>
            <person name="Nagatsuka Y."/>
            <person name="Sugiyama J."/>
        </authorList>
    </citation>
    <scope>NUCLEOTIDE SEQUENCE [LARGE SCALE GENOMIC DNA]</scope>
    <source>
        <strain evidence="2">CBS 9802 / IAM 14324 / JCM 22182 / KY 12970</strain>
    </source>
</reference>
<comment type="caution">
    <text evidence="1">The sequence shown here is derived from an EMBL/GenBank/DDBJ whole genome shotgun (WGS) entry which is preliminary data.</text>
</comment>
<organism evidence="1 2">
    <name type="scientific">Mixia osmundae (strain CBS 9802 / IAM 14324 / JCM 22182 / KY 12970)</name>
    <dbReference type="NCBI Taxonomy" id="764103"/>
    <lineage>
        <taxon>Eukaryota</taxon>
        <taxon>Fungi</taxon>
        <taxon>Dikarya</taxon>
        <taxon>Basidiomycota</taxon>
        <taxon>Pucciniomycotina</taxon>
        <taxon>Mixiomycetes</taxon>
        <taxon>Mixiales</taxon>
        <taxon>Mixiaceae</taxon>
        <taxon>Mixia</taxon>
    </lineage>
</organism>
<evidence type="ECO:0000313" key="1">
    <source>
        <dbReference type="EMBL" id="GAA94619.1"/>
    </source>
</evidence>
<name>G7DVK9_MIXOS</name>
<proteinExistence type="predicted"/>
<gene>
    <name evidence="1" type="primary">Mo01271</name>
    <name evidence="1" type="ORF">E5Q_01271</name>
</gene>
<evidence type="ECO:0000313" key="2">
    <source>
        <dbReference type="Proteomes" id="UP000009131"/>
    </source>
</evidence>
<protein>
    <submittedName>
        <fullName evidence="1">Uncharacterized protein</fullName>
    </submittedName>
</protein>
<reference evidence="1 2" key="2">
    <citation type="journal article" date="2012" name="Open Biol.">
        <title>Characteristics of nucleosomes and linker DNA regions on the genome of the basidiomycete Mixia osmundae revealed by mono- and dinucleosome mapping.</title>
        <authorList>
            <person name="Nishida H."/>
            <person name="Kondo S."/>
            <person name="Matsumoto T."/>
            <person name="Suzuki Y."/>
            <person name="Yoshikawa H."/>
            <person name="Taylor T.D."/>
            <person name="Sugiyama J."/>
        </authorList>
    </citation>
    <scope>NUCLEOTIDE SEQUENCE [LARGE SCALE GENOMIC DNA]</scope>
    <source>
        <strain evidence="2">CBS 9802 / IAM 14324 / JCM 22182 / KY 12970</strain>
    </source>
</reference>
<dbReference type="InParanoid" id="G7DVK9"/>
<dbReference type="HOGENOM" id="CLU_2948129_0_0_1"/>
<accession>G7DVK9</accession>
<dbReference type="AlphaFoldDB" id="G7DVK9"/>
<sequence length="61" mass="6956">MGSGYIIALFFDISHHARVRDRAQSQAGSHQEARKGLSHYSGSIWRSVYHWRGYGDYLANS</sequence>
<dbReference type="Proteomes" id="UP000009131">
    <property type="component" value="Unassembled WGS sequence"/>
</dbReference>